<dbReference type="SUPFAM" id="SSF52096">
    <property type="entry name" value="ClpP/crotonase"/>
    <property type="match status" value="2"/>
</dbReference>
<dbReference type="PANTHER" id="PTHR11941">
    <property type="entry name" value="ENOYL-COA HYDRATASE-RELATED"/>
    <property type="match status" value="1"/>
</dbReference>
<dbReference type="AlphaFoldDB" id="A0A511DPF1"/>
<comment type="caution">
    <text evidence="2">The sequence shown here is derived from an EMBL/GenBank/DDBJ whole genome shotgun (WGS) entry which is preliminary data.</text>
</comment>
<dbReference type="InterPro" id="IPR001753">
    <property type="entry name" value="Enoyl-CoA_hydra/iso"/>
</dbReference>
<evidence type="ECO:0000313" key="3">
    <source>
        <dbReference type="Proteomes" id="UP000321685"/>
    </source>
</evidence>
<dbReference type="Gene3D" id="3.90.226.10">
    <property type="entry name" value="2-enoyl-CoA Hydratase, Chain A, domain 1"/>
    <property type="match status" value="2"/>
</dbReference>
<protein>
    <submittedName>
        <fullName evidence="2">Enoyl-CoA hydratase</fullName>
    </submittedName>
</protein>
<feature type="compositionally biased region" description="Low complexity" evidence="1">
    <location>
        <begin position="1"/>
        <end position="27"/>
    </location>
</feature>
<dbReference type="GO" id="GO:0016829">
    <property type="term" value="F:lyase activity"/>
    <property type="evidence" value="ECO:0007669"/>
    <property type="project" value="InterPro"/>
</dbReference>
<dbReference type="NCBIfam" id="TIGR03222">
    <property type="entry name" value="benzo_boxC"/>
    <property type="match status" value="1"/>
</dbReference>
<dbReference type="EMBL" id="BJVJ01000104">
    <property type="protein sequence ID" value="GEL26675.1"/>
    <property type="molecule type" value="Genomic_DNA"/>
</dbReference>
<accession>A0A511DPF1</accession>
<proteinExistence type="predicted"/>
<evidence type="ECO:0000313" key="2">
    <source>
        <dbReference type="EMBL" id="GEL26675.1"/>
    </source>
</evidence>
<gene>
    <name evidence="2" type="primary">paaG</name>
    <name evidence="2" type="ORF">PSU4_56290</name>
</gene>
<dbReference type="Pfam" id="PF00378">
    <property type="entry name" value="ECH_1"/>
    <property type="match status" value="1"/>
</dbReference>
<sequence length="583" mass="64378">MTTTSMSTTEAEPATAAAAPDTAETPAVSFDTSPEQYRHWVLDLSQAADTGVAWLRLDIAEDGGIVPGYELKMNSYDLGVDIELYDATQRLRFEHPEVRAVVVTSAKDRNFCAGANIRMLAQSSHPWKVNFCKFTNETRNGIEDATANSGQTWIAAVNGTAAGGGYELALACEQILLIDDNSSAVSLPEVPLLGVLPGTGGLTRVTDKRRVRKDRADVFATRPEGVRGKQAVEWKFVDETIPKRSWDETVTARAASAAAQSSRPADATGIALPPLQRDETADGIRYRYVSADFDRERGLVEITVLGPDGGVPESLARVHELGADFWPLAMTRELDDLVLRLRANELELGTWVLRTRGDVEDALAMERVIAEHSRDDWLVNEVRHYFKRVLKRLDVTSRSLIALIEPGSCFAGALLELALACDRQYMLDGTLDEEGSEQGDEAQIMLSDSNFGAFPMSNGLTRLASRFYGDDEHVEALRGEVGRRIEAREALDLGLVTDAPDDIDWDDEIRIMLEERASLSPDALTGMEANHRFVGPETMESRIFSRLTAWQNWIFVRPNASGPEGALRRYGTGRKAEFDRKRV</sequence>
<dbReference type="InterPro" id="IPR029045">
    <property type="entry name" value="ClpP/crotonase-like_dom_sf"/>
</dbReference>
<keyword evidence="3" id="KW-1185">Reference proteome</keyword>
<evidence type="ECO:0000256" key="1">
    <source>
        <dbReference type="SAM" id="MobiDB-lite"/>
    </source>
</evidence>
<dbReference type="CDD" id="cd06558">
    <property type="entry name" value="crotonase-like"/>
    <property type="match status" value="1"/>
</dbReference>
<dbReference type="Proteomes" id="UP000321685">
    <property type="component" value="Unassembled WGS sequence"/>
</dbReference>
<dbReference type="GO" id="GO:0006635">
    <property type="term" value="P:fatty acid beta-oxidation"/>
    <property type="evidence" value="ECO:0007669"/>
    <property type="project" value="TreeGrafter"/>
</dbReference>
<reference evidence="2 3" key="1">
    <citation type="submission" date="2019-07" db="EMBL/GenBank/DDBJ databases">
        <title>Whole genome shotgun sequence of Pseudonocardia sulfidoxydans NBRC 16205.</title>
        <authorList>
            <person name="Hosoyama A."/>
            <person name="Uohara A."/>
            <person name="Ohji S."/>
            <person name="Ichikawa N."/>
        </authorList>
    </citation>
    <scope>NUCLEOTIDE SEQUENCE [LARGE SCALE GENOMIC DNA]</scope>
    <source>
        <strain evidence="2 3">NBRC 16205</strain>
    </source>
</reference>
<dbReference type="InterPro" id="IPR017633">
    <property type="entry name" value="Benz-CoA_dihydrodiol_lyase"/>
</dbReference>
<name>A0A511DPF1_9PSEU</name>
<organism evidence="2 3">
    <name type="scientific">Pseudonocardia sulfidoxydans NBRC 16205</name>
    <dbReference type="NCBI Taxonomy" id="1223511"/>
    <lineage>
        <taxon>Bacteria</taxon>
        <taxon>Bacillati</taxon>
        <taxon>Actinomycetota</taxon>
        <taxon>Actinomycetes</taxon>
        <taxon>Pseudonocardiales</taxon>
        <taxon>Pseudonocardiaceae</taxon>
        <taxon>Pseudonocardia</taxon>
    </lineage>
</organism>
<feature type="region of interest" description="Disordered" evidence="1">
    <location>
        <begin position="1"/>
        <end position="30"/>
    </location>
</feature>
<dbReference type="PANTHER" id="PTHR11941:SF54">
    <property type="entry name" value="ENOYL-COA HYDRATASE, MITOCHONDRIAL"/>
    <property type="match status" value="1"/>
</dbReference>